<dbReference type="EMBL" id="KB822720">
    <property type="protein sequence ID" value="ETN40952.1"/>
    <property type="molecule type" value="Genomic_DNA"/>
</dbReference>
<protein>
    <recommendedName>
        <fullName evidence="4">Nuclear distribution protein RO10</fullName>
    </recommendedName>
</protein>
<name>W2RX06_CYPE1</name>
<dbReference type="OrthoDB" id="5403729at2759"/>
<reference evidence="2 3" key="1">
    <citation type="submission" date="2013-03" db="EMBL/GenBank/DDBJ databases">
        <title>The Genome Sequence of Phialophora europaea CBS 101466.</title>
        <authorList>
            <consortium name="The Broad Institute Genomics Platform"/>
            <person name="Cuomo C."/>
            <person name="de Hoog S."/>
            <person name="Gorbushina A."/>
            <person name="Walker B."/>
            <person name="Young S.K."/>
            <person name="Zeng Q."/>
            <person name="Gargeya S."/>
            <person name="Fitzgerald M."/>
            <person name="Haas B."/>
            <person name="Abouelleil A."/>
            <person name="Allen A.W."/>
            <person name="Alvarado L."/>
            <person name="Arachchi H.M."/>
            <person name="Berlin A.M."/>
            <person name="Chapman S.B."/>
            <person name="Gainer-Dewar J."/>
            <person name="Goldberg J."/>
            <person name="Griggs A."/>
            <person name="Gujja S."/>
            <person name="Hansen M."/>
            <person name="Howarth C."/>
            <person name="Imamovic A."/>
            <person name="Ireland A."/>
            <person name="Larimer J."/>
            <person name="McCowan C."/>
            <person name="Murphy C."/>
            <person name="Pearson M."/>
            <person name="Poon T.W."/>
            <person name="Priest M."/>
            <person name="Roberts A."/>
            <person name="Saif S."/>
            <person name="Shea T."/>
            <person name="Sisk P."/>
            <person name="Sykes S."/>
            <person name="Wortman J."/>
            <person name="Nusbaum C."/>
            <person name="Birren B."/>
        </authorList>
    </citation>
    <scope>NUCLEOTIDE SEQUENCE [LARGE SCALE GENOMIC DNA]</scope>
    <source>
        <strain evidence="2 3">CBS 101466</strain>
    </source>
</reference>
<feature type="coiled-coil region" evidence="1">
    <location>
        <begin position="148"/>
        <end position="215"/>
    </location>
</feature>
<dbReference type="AlphaFoldDB" id="W2RX06"/>
<keyword evidence="3" id="KW-1185">Reference proteome</keyword>
<dbReference type="HOGENOM" id="CLU_091042_1_0_1"/>
<keyword evidence="1" id="KW-0175">Coiled coil</keyword>
<evidence type="ECO:0000256" key="1">
    <source>
        <dbReference type="SAM" id="Coils"/>
    </source>
</evidence>
<dbReference type="GeneID" id="19972571"/>
<gene>
    <name evidence="2" type="ORF">HMPREF1541_05232</name>
</gene>
<dbReference type="InParanoid" id="W2RX06"/>
<dbReference type="RefSeq" id="XP_008717795.1">
    <property type="nucleotide sequence ID" value="XM_008719573.1"/>
</dbReference>
<dbReference type="VEuPathDB" id="FungiDB:HMPREF1541_05232"/>
<evidence type="ECO:0000313" key="2">
    <source>
        <dbReference type="EMBL" id="ETN40952.1"/>
    </source>
</evidence>
<sequence>MTTEAQNDANSTHASLDLLEVRLRRLEYLLSGSSSLDGVPDSVTKPASGDDAVLGRLRTLQAGLDRLRKNDGVAGEMVRDVETLYSHYPELKNSSASIPIEDVSTQASIVLANASLYPETASRLSSLQTLPIPPVETSSKLAGLSGDIDKCQHEQDNLDVTVQDLRQRSARCLEWWIKIGVVGMGDLWEEWEDRMVELERQVTRHERKRQDEEGYI</sequence>
<dbReference type="Proteomes" id="UP000030752">
    <property type="component" value="Unassembled WGS sequence"/>
</dbReference>
<accession>W2RX06</accession>
<proteinExistence type="predicted"/>
<dbReference type="eggNOG" id="ENOG502S5XV">
    <property type="taxonomic scope" value="Eukaryota"/>
</dbReference>
<organism evidence="2 3">
    <name type="scientific">Cyphellophora europaea (strain CBS 101466)</name>
    <name type="common">Phialophora europaea</name>
    <dbReference type="NCBI Taxonomy" id="1220924"/>
    <lineage>
        <taxon>Eukaryota</taxon>
        <taxon>Fungi</taxon>
        <taxon>Dikarya</taxon>
        <taxon>Ascomycota</taxon>
        <taxon>Pezizomycotina</taxon>
        <taxon>Eurotiomycetes</taxon>
        <taxon>Chaetothyriomycetidae</taxon>
        <taxon>Chaetothyriales</taxon>
        <taxon>Cyphellophoraceae</taxon>
        <taxon>Cyphellophora</taxon>
    </lineage>
</organism>
<evidence type="ECO:0008006" key="4">
    <source>
        <dbReference type="Google" id="ProtNLM"/>
    </source>
</evidence>
<evidence type="ECO:0000313" key="3">
    <source>
        <dbReference type="Proteomes" id="UP000030752"/>
    </source>
</evidence>